<dbReference type="Proteomes" id="UP000241890">
    <property type="component" value="Unassembled WGS sequence"/>
</dbReference>
<feature type="transmembrane region" description="Helical" evidence="1">
    <location>
        <begin position="272"/>
        <end position="291"/>
    </location>
</feature>
<reference evidence="3 4" key="1">
    <citation type="submission" date="2017-12" db="EMBL/GenBank/DDBJ databases">
        <title>Sequencing, de novo assembly and annotation of complete genome of a new Thraustochytrid species, strain FCC1311.</title>
        <authorList>
            <person name="Sedici K."/>
            <person name="Godart F."/>
            <person name="Aiese Cigliano R."/>
            <person name="Sanseverino W."/>
            <person name="Barakat M."/>
            <person name="Ortet P."/>
            <person name="Marechal E."/>
            <person name="Cagnac O."/>
            <person name="Amato A."/>
        </authorList>
    </citation>
    <scope>NUCLEOTIDE SEQUENCE [LARGE SCALE GENOMIC DNA]</scope>
</reference>
<gene>
    <name evidence="3" type="ORF">FCC1311_026912</name>
</gene>
<dbReference type="Pfam" id="PF12430">
    <property type="entry name" value="ABA_GPCR"/>
    <property type="match status" value="1"/>
</dbReference>
<keyword evidence="4" id="KW-1185">Reference proteome</keyword>
<dbReference type="AlphaFoldDB" id="A0A2R5G651"/>
<evidence type="ECO:0000313" key="4">
    <source>
        <dbReference type="Proteomes" id="UP000241890"/>
    </source>
</evidence>
<evidence type="ECO:0000313" key="3">
    <source>
        <dbReference type="EMBL" id="GBG26470.1"/>
    </source>
</evidence>
<feature type="transmembrane region" description="Helical" evidence="1">
    <location>
        <begin position="319"/>
        <end position="338"/>
    </location>
</feature>
<dbReference type="OrthoDB" id="264392at2759"/>
<dbReference type="InterPro" id="IPR015672">
    <property type="entry name" value="GPHR/GTG"/>
</dbReference>
<feature type="transmembrane region" description="Helical" evidence="1">
    <location>
        <begin position="231"/>
        <end position="260"/>
    </location>
</feature>
<organism evidence="3 4">
    <name type="scientific">Hondaea fermentalgiana</name>
    <dbReference type="NCBI Taxonomy" id="2315210"/>
    <lineage>
        <taxon>Eukaryota</taxon>
        <taxon>Sar</taxon>
        <taxon>Stramenopiles</taxon>
        <taxon>Bigyra</taxon>
        <taxon>Labyrinthulomycetes</taxon>
        <taxon>Thraustochytrida</taxon>
        <taxon>Thraustochytriidae</taxon>
        <taxon>Hondaea</taxon>
    </lineage>
</organism>
<name>A0A2R5G651_9STRA</name>
<protein>
    <submittedName>
        <fullName evidence="3">Golgi pH regulator</fullName>
    </submittedName>
</protein>
<comment type="caution">
    <text evidence="3">The sequence shown here is derived from an EMBL/GenBank/DDBJ whole genome shotgun (WGS) entry which is preliminary data.</text>
</comment>
<feature type="transmembrane region" description="Helical" evidence="1">
    <location>
        <begin position="27"/>
        <end position="48"/>
    </location>
</feature>
<feature type="transmembrane region" description="Helical" evidence="1">
    <location>
        <begin position="177"/>
        <end position="203"/>
    </location>
</feature>
<feature type="domain" description="Abscisic acid G-protein coupled receptor-like" evidence="2">
    <location>
        <begin position="171"/>
        <end position="339"/>
    </location>
</feature>
<keyword evidence="1" id="KW-1133">Transmembrane helix</keyword>
<dbReference type="InterPro" id="IPR025969">
    <property type="entry name" value="ABA_GPCR_dom"/>
</dbReference>
<dbReference type="PANTHER" id="PTHR15948:SF0">
    <property type="entry name" value="GOLGI PH REGULATOR A-RELATED"/>
    <property type="match status" value="1"/>
</dbReference>
<dbReference type="PANTHER" id="PTHR15948">
    <property type="entry name" value="G-PROTEIN COUPLED RECEPTOR 89-RELATED"/>
    <property type="match status" value="1"/>
</dbReference>
<accession>A0A2R5G651</accession>
<evidence type="ECO:0000259" key="2">
    <source>
        <dbReference type="Pfam" id="PF12430"/>
    </source>
</evidence>
<feature type="transmembrane region" description="Helical" evidence="1">
    <location>
        <begin position="97"/>
        <end position="117"/>
    </location>
</feature>
<evidence type="ECO:0000256" key="1">
    <source>
        <dbReference type="SAM" id="Phobius"/>
    </source>
</evidence>
<dbReference type="EMBL" id="BEYU01000021">
    <property type="protein sequence ID" value="GBG26470.1"/>
    <property type="molecule type" value="Genomic_DNA"/>
</dbReference>
<keyword evidence="1" id="KW-0812">Transmembrane</keyword>
<feature type="transmembrane region" description="Helical" evidence="1">
    <location>
        <begin position="60"/>
        <end position="85"/>
    </location>
</feature>
<dbReference type="InParanoid" id="A0A2R5G651"/>
<keyword evidence="1" id="KW-0472">Membrane</keyword>
<sequence>MDEEEEATTAYGAVQGETGWLREDGGVVLVSLALPFGFAVIFFSQWLFRDYEVNSLSVQALFATTFTLSVNMQALVLFEIMGVMHAETRWFMWKVDLYSLMALLTMILPLNILWAIVKQQARGLPVRGRNRAVELQVRELRKEVETLEGFHRELFLDVNEMHLNRSQLLFSRTLRGFFHYALGYVFSGYCVYKCAIVSINILLDRDPQKDPVTRGFQIFFMFFQVDLDIHFWSQVISLVLVGVLSFASVRGFLITIAKIFHQISTSMSSNSVVLLLGQMMGMYFISFVLLLRMNLPEDYRRVVTAVLGGDLHFSFYHRFFDRIFLGSALTTSGVMYFLHRQREERTKFQTFDKAA</sequence>
<proteinExistence type="predicted"/>